<dbReference type="GO" id="GO:0005975">
    <property type="term" value="P:carbohydrate metabolic process"/>
    <property type="evidence" value="ECO:0007669"/>
    <property type="project" value="InterPro"/>
</dbReference>
<feature type="region of interest" description="Disordered" evidence="6">
    <location>
        <begin position="185"/>
        <end position="209"/>
    </location>
</feature>
<dbReference type="InterPro" id="IPR023296">
    <property type="entry name" value="Glyco_hydro_beta-prop_sf"/>
</dbReference>
<accession>A0A8H5YSY2</accession>
<evidence type="ECO:0000256" key="1">
    <source>
        <dbReference type="ARBA" id="ARBA00009865"/>
    </source>
</evidence>
<evidence type="ECO:0000256" key="4">
    <source>
        <dbReference type="ARBA" id="ARBA00023295"/>
    </source>
</evidence>
<dbReference type="GO" id="GO:0004553">
    <property type="term" value="F:hydrolase activity, hydrolyzing O-glycosyl compounds"/>
    <property type="evidence" value="ECO:0007669"/>
    <property type="project" value="InterPro"/>
</dbReference>
<dbReference type="OrthoDB" id="272289at2759"/>
<evidence type="ECO:0000313" key="7">
    <source>
        <dbReference type="EMBL" id="KAF5716837.1"/>
    </source>
</evidence>
<comment type="caution">
    <text evidence="7">The sequence shown here is derived from an EMBL/GenBank/DDBJ whole genome shotgun (WGS) entry which is preliminary data.</text>
</comment>
<dbReference type="PANTHER" id="PTHR43817:SF1">
    <property type="entry name" value="HYDROLASE, FAMILY 43, PUTATIVE (AFU_ORTHOLOGUE AFUA_3G01660)-RELATED"/>
    <property type="match status" value="1"/>
</dbReference>
<dbReference type="EMBL" id="JAAOAN010000196">
    <property type="protein sequence ID" value="KAF5716837.1"/>
    <property type="molecule type" value="Genomic_DNA"/>
</dbReference>
<keyword evidence="2" id="KW-0732">Signal</keyword>
<name>A0A8H5YSY2_9HYPO</name>
<dbReference type="InterPro" id="IPR006710">
    <property type="entry name" value="Glyco_hydro_43"/>
</dbReference>
<sequence length="270" mass="28995">MCKLTVPLNHTNSLSNVTVKLQLLYVPATNSPKKGSILFNFGGPGAPGREALAQGGSTLPSGANPWDEFRFAGTLNTPNWAIDGTRLTIDNKNYFVYSCWRSDTGTNLQSLCISLMPSPTTLTGGEFLLSSPTADWERYGDFPENEGPFALYHGGKTFISFSASFCGSPQYSLGYLTYRGSGDPRQKSNWKKSGRQSTAANGNFGTGHNSFFTSPDGTETWMAYHSTPNAAGSCGDRFANAKKIYWNPDGSPKLGSAPAANQNLAGPRAE</sequence>
<evidence type="ECO:0000256" key="3">
    <source>
        <dbReference type="ARBA" id="ARBA00022801"/>
    </source>
</evidence>
<keyword evidence="3 5" id="KW-0378">Hydrolase</keyword>
<evidence type="ECO:0000313" key="8">
    <source>
        <dbReference type="Proteomes" id="UP000544331"/>
    </source>
</evidence>
<dbReference type="Gene3D" id="2.115.10.20">
    <property type="entry name" value="Glycosyl hydrolase domain, family 43"/>
    <property type="match status" value="1"/>
</dbReference>
<evidence type="ECO:0000256" key="5">
    <source>
        <dbReference type="RuleBase" id="RU361187"/>
    </source>
</evidence>
<keyword evidence="8" id="KW-1185">Reference proteome</keyword>
<feature type="compositionally biased region" description="Polar residues" evidence="6">
    <location>
        <begin position="195"/>
        <end position="209"/>
    </location>
</feature>
<dbReference type="PANTHER" id="PTHR43817">
    <property type="entry name" value="GLYCOSYL HYDROLASE"/>
    <property type="match status" value="1"/>
</dbReference>
<dbReference type="Pfam" id="PF04616">
    <property type="entry name" value="Glyco_hydro_43"/>
    <property type="match status" value="1"/>
</dbReference>
<protein>
    <submittedName>
        <fullName evidence="7">Glycoside hydrolase family 43</fullName>
    </submittedName>
</protein>
<proteinExistence type="inferred from homology"/>
<organism evidence="7 8">
    <name type="scientific">Fusarium mundagurra</name>
    <dbReference type="NCBI Taxonomy" id="1567541"/>
    <lineage>
        <taxon>Eukaryota</taxon>
        <taxon>Fungi</taxon>
        <taxon>Dikarya</taxon>
        <taxon>Ascomycota</taxon>
        <taxon>Pezizomycotina</taxon>
        <taxon>Sordariomycetes</taxon>
        <taxon>Hypocreomycetidae</taxon>
        <taxon>Hypocreales</taxon>
        <taxon>Nectriaceae</taxon>
        <taxon>Fusarium</taxon>
        <taxon>Fusarium fujikuroi species complex</taxon>
    </lineage>
</organism>
<feature type="region of interest" description="Disordered" evidence="6">
    <location>
        <begin position="249"/>
        <end position="270"/>
    </location>
</feature>
<evidence type="ECO:0000256" key="6">
    <source>
        <dbReference type="SAM" id="MobiDB-lite"/>
    </source>
</evidence>
<evidence type="ECO:0000256" key="2">
    <source>
        <dbReference type="ARBA" id="ARBA00022729"/>
    </source>
</evidence>
<keyword evidence="4 5" id="KW-0326">Glycosidase</keyword>
<dbReference type="SUPFAM" id="SSF75005">
    <property type="entry name" value="Arabinanase/levansucrase/invertase"/>
    <property type="match status" value="1"/>
</dbReference>
<dbReference type="Proteomes" id="UP000544331">
    <property type="component" value="Unassembled WGS sequence"/>
</dbReference>
<reference evidence="7 8" key="1">
    <citation type="submission" date="2020-05" db="EMBL/GenBank/DDBJ databases">
        <title>Identification and distribution of gene clusters putatively required for synthesis of sphingolipid metabolism inhibitors in phylogenetically diverse species of the filamentous fungus Fusarium.</title>
        <authorList>
            <person name="Kim H.-S."/>
            <person name="Busman M."/>
            <person name="Brown D.W."/>
            <person name="Divon H."/>
            <person name="Uhlig S."/>
            <person name="Proctor R.H."/>
        </authorList>
    </citation>
    <scope>NUCLEOTIDE SEQUENCE [LARGE SCALE GENOMIC DNA]</scope>
    <source>
        <strain evidence="7 8">NRRL 66235</strain>
    </source>
</reference>
<comment type="similarity">
    <text evidence="1 5">Belongs to the glycosyl hydrolase 43 family.</text>
</comment>
<dbReference type="AlphaFoldDB" id="A0A8H5YSY2"/>
<gene>
    <name evidence="7" type="ORF">FMUND_6111</name>
</gene>